<gene>
    <name evidence="2" type="ORF">M621_15355</name>
</gene>
<keyword evidence="1" id="KW-0472">Membrane</keyword>
<keyword evidence="1" id="KW-0812">Transmembrane</keyword>
<evidence type="ECO:0000313" key="2">
    <source>
        <dbReference type="EMBL" id="AGP47090.1"/>
    </source>
</evidence>
<evidence type="ECO:0000313" key="3">
    <source>
        <dbReference type="Proteomes" id="UP000014900"/>
    </source>
</evidence>
<proteinExistence type="predicted"/>
<dbReference type="KEGG" id="sry:M621_15355"/>
<dbReference type="HOGENOM" id="CLU_3383722_0_0_6"/>
<evidence type="ECO:0000256" key="1">
    <source>
        <dbReference type="SAM" id="Phobius"/>
    </source>
</evidence>
<keyword evidence="1" id="KW-1133">Transmembrane helix</keyword>
<accession>S4YS98</accession>
<dbReference type="EMBL" id="CP006566">
    <property type="protein sequence ID" value="AGP47090.1"/>
    <property type="molecule type" value="Genomic_DNA"/>
</dbReference>
<organism evidence="2 3">
    <name type="scientific">Serratia plymuthica S13</name>
    <dbReference type="NCBI Taxonomy" id="1348660"/>
    <lineage>
        <taxon>Bacteria</taxon>
        <taxon>Pseudomonadati</taxon>
        <taxon>Pseudomonadota</taxon>
        <taxon>Gammaproteobacteria</taxon>
        <taxon>Enterobacterales</taxon>
        <taxon>Yersiniaceae</taxon>
        <taxon>Serratia</taxon>
    </lineage>
</organism>
<name>S4YS98_SERPL</name>
<feature type="transmembrane region" description="Helical" evidence="1">
    <location>
        <begin position="7"/>
        <end position="24"/>
    </location>
</feature>
<sequence>MESMAKNIIMGLMILSIYNSLLIYKTAGVNCRL</sequence>
<reference evidence="2 3" key="1">
    <citation type="journal article" date="2013" name="Genome Announc.">
        <title>Genome Sequence of Serratia plymuthica Strain S13, an Endophyte with Germination- and Plant-Growth-Promoting Activity from the Flower of Styrian Oil Pumpkin.</title>
        <authorList>
            <person name="Muller H."/>
            <person name="Furnkranz M."/>
            <person name="Grube M."/>
            <person name="Berg G."/>
        </authorList>
    </citation>
    <scope>NUCLEOTIDE SEQUENCE [LARGE SCALE GENOMIC DNA]</scope>
    <source>
        <strain evidence="2">S13</strain>
    </source>
</reference>
<protein>
    <submittedName>
        <fullName evidence="2">Uncharacterized protein</fullName>
    </submittedName>
</protein>
<dbReference type="Proteomes" id="UP000014900">
    <property type="component" value="Chromosome"/>
</dbReference>
<dbReference type="AlphaFoldDB" id="S4YS98"/>